<gene>
    <name evidence="1" type="ORF">EC847_12835</name>
</gene>
<sequence>MLDQIENLFYSHSSSLNAKSIPVDVDKTVVDLQFIAEDCTFKQLDVYISQRLLQQNRVTSLDDFTDINRYMRVWKTGNIFIHAFLYPRTRTADVTFFFFKGESFLHLDIENVILRYRKHYVKA</sequence>
<evidence type="ECO:0000313" key="2">
    <source>
        <dbReference type="Proteomes" id="UP000295530"/>
    </source>
</evidence>
<comment type="caution">
    <text evidence="1">The sequence shown here is derived from an EMBL/GenBank/DDBJ whole genome shotgun (WGS) entry which is preliminary data.</text>
</comment>
<evidence type="ECO:0000313" key="1">
    <source>
        <dbReference type="EMBL" id="TDN48084.1"/>
    </source>
</evidence>
<dbReference type="AlphaFoldDB" id="A0A4R6DTT3"/>
<reference evidence="1 2" key="1">
    <citation type="submission" date="2019-03" db="EMBL/GenBank/DDBJ databases">
        <title>Genomic analyses of the natural microbiome of Caenorhabditis elegans.</title>
        <authorList>
            <person name="Samuel B."/>
        </authorList>
    </citation>
    <scope>NUCLEOTIDE SEQUENCE [LARGE SCALE GENOMIC DNA]</scope>
    <source>
        <strain evidence="1 2">BIGb0156</strain>
    </source>
</reference>
<name>A0A4R6DTT3_SCAGO</name>
<dbReference type="Proteomes" id="UP000295530">
    <property type="component" value="Unassembled WGS sequence"/>
</dbReference>
<dbReference type="OrthoDB" id="6630459at2"/>
<proteinExistence type="predicted"/>
<keyword evidence="2" id="KW-1185">Reference proteome</keyword>
<dbReference type="RefSeq" id="WP_133462479.1">
    <property type="nucleotide sequence ID" value="NZ_SNVX01000028.1"/>
</dbReference>
<organism evidence="1 2">
    <name type="scientific">Scandinavium goeteborgense</name>
    <dbReference type="NCBI Taxonomy" id="1851514"/>
    <lineage>
        <taxon>Bacteria</taxon>
        <taxon>Pseudomonadati</taxon>
        <taxon>Pseudomonadota</taxon>
        <taxon>Gammaproteobacteria</taxon>
        <taxon>Enterobacterales</taxon>
        <taxon>Enterobacteriaceae</taxon>
        <taxon>Scandinavium</taxon>
    </lineage>
</organism>
<accession>A0A4R6DTT3</accession>
<dbReference type="EMBL" id="SNVX01000028">
    <property type="protein sequence ID" value="TDN48084.1"/>
    <property type="molecule type" value="Genomic_DNA"/>
</dbReference>
<protein>
    <submittedName>
        <fullName evidence="1">Uncharacterized protein</fullName>
    </submittedName>
</protein>